<dbReference type="Proteomes" id="UP000008773">
    <property type="component" value="Segment"/>
</dbReference>
<keyword evidence="2" id="KW-1185">Reference proteome</keyword>
<name>Q8QUT0_ISKNN</name>
<evidence type="ECO:0000313" key="1">
    <source>
        <dbReference type="EMBL" id="AAL98754.1"/>
    </source>
</evidence>
<dbReference type="EMBL" id="AF371960">
    <property type="protein sequence ID" value="AAL98754.1"/>
    <property type="molecule type" value="Genomic_DNA"/>
</dbReference>
<organismHost>
    <name type="scientific">Siniperca chuatsi</name>
    <name type="common">Mandarin fish</name>
    <dbReference type="NCBI Taxonomy" id="119488"/>
</organismHost>
<proteinExistence type="predicted"/>
<dbReference type="GeneID" id="935362"/>
<accession>Q8QUT0</accession>
<dbReference type="RefSeq" id="NP_612252.1">
    <property type="nucleotide sequence ID" value="NC_003494.1"/>
</dbReference>
<reference evidence="1 2" key="1">
    <citation type="journal article" date="2001" name="Virology">
        <title>Complete genome analysis of the mandarin fish infectious spleen and kidney necrosis iridovirus.</title>
        <authorList>
            <person name="He J.G."/>
            <person name="Deng M."/>
            <person name="Weng S.P."/>
            <person name="Li Z."/>
            <person name="Zhou S.Y."/>
            <person name="Long Q.X."/>
            <person name="Wang X.Z."/>
            <person name="Chan S.M."/>
        </authorList>
    </citation>
    <scope>NUCLEOTIDE SEQUENCE [LARGE SCALE GENOMIC DNA]</scope>
    <source>
        <strain evidence="2">Isolate Mandarin fish/China/Nanhai/1998</strain>
    </source>
</reference>
<organism evidence="1 2">
    <name type="scientific">Infectious spleen and kidney necrosis virus (isolate Mandarin fish/China/Nanhai/1998)</name>
    <name type="common">ISKNV</name>
    <dbReference type="NCBI Taxonomy" id="654923"/>
    <lineage>
        <taxon>Viruses</taxon>
        <taxon>Varidnaviria</taxon>
        <taxon>Bamfordvirae</taxon>
        <taxon>Nucleocytoviricota</taxon>
        <taxon>Megaviricetes</taxon>
        <taxon>Pimascovirales</taxon>
        <taxon>Pimascovirales incertae sedis</taxon>
        <taxon>Iridoviridae</taxon>
        <taxon>Alphairidovirinae</taxon>
        <taxon>Megalocytivirus</taxon>
        <taxon>Megalocytivirus pagrus1</taxon>
        <taxon>Infectious spleen and kidney necrosis virus</taxon>
    </lineage>
</organism>
<evidence type="ECO:0000313" key="2">
    <source>
        <dbReference type="Proteomes" id="UP000008773"/>
    </source>
</evidence>
<organismHost>
    <name type="scientific">Synchiropus splendidus</name>
    <name type="common">Mandarinfish</name>
    <name type="synonym">Callionymus splendidus</name>
    <dbReference type="NCBI Taxonomy" id="270530"/>
</organismHost>
<sequence length="53" mass="5973">MIHACGTRTGVRNSSRAWCAPWQCNVPRQMRHIYPGAECQGCCVHPSLVLPHR</sequence>
<dbReference type="KEGG" id="vg:935362"/>
<protein>
    <submittedName>
        <fullName evidence="1">ORF030R</fullName>
    </submittedName>
</protein>